<evidence type="ECO:0000313" key="3">
    <source>
        <dbReference type="EMBL" id="GAA5507935.1"/>
    </source>
</evidence>
<organism evidence="3 4">
    <name type="scientific">Novipirellula caenicola</name>
    <dbReference type="NCBI Taxonomy" id="1536901"/>
    <lineage>
        <taxon>Bacteria</taxon>
        <taxon>Pseudomonadati</taxon>
        <taxon>Planctomycetota</taxon>
        <taxon>Planctomycetia</taxon>
        <taxon>Pirellulales</taxon>
        <taxon>Pirellulaceae</taxon>
        <taxon>Novipirellula</taxon>
    </lineage>
</organism>
<feature type="transmembrane region" description="Helical" evidence="1">
    <location>
        <begin position="89"/>
        <end position="113"/>
    </location>
</feature>
<keyword evidence="1" id="KW-0472">Membrane</keyword>
<dbReference type="Gene3D" id="3.30.700.10">
    <property type="entry name" value="Glycoprotein, Type 4 Pilin"/>
    <property type="match status" value="1"/>
</dbReference>
<dbReference type="PANTHER" id="PTHR30093">
    <property type="entry name" value="GENERAL SECRETION PATHWAY PROTEIN G"/>
    <property type="match status" value="1"/>
</dbReference>
<evidence type="ECO:0000259" key="2">
    <source>
        <dbReference type="Pfam" id="PF07596"/>
    </source>
</evidence>
<proteinExistence type="predicted"/>
<accession>A0ABP9VUF6</accession>
<dbReference type="Pfam" id="PF07963">
    <property type="entry name" value="N_methyl"/>
    <property type="match status" value="1"/>
</dbReference>
<keyword evidence="1" id="KW-0812">Transmembrane</keyword>
<gene>
    <name evidence="3" type="ORF">Rcae01_03393</name>
</gene>
<evidence type="ECO:0000313" key="4">
    <source>
        <dbReference type="Proteomes" id="UP001416858"/>
    </source>
</evidence>
<sequence length="484" mass="51254">MNFQQITDTADHKANCSIHILNSQRSPSTCHGISDASFCQDNHFAHTANPVSFALTISNYHDQTRSRLNLFSNGVHIMKTNLPNGHRPAFTLVELLVAIAIIGVLVGLLLPAVQAAREAARRMSCSNNFKQIGLAIHNYHAAYNQMPIHGSGTGALPSTGYEVWNNSNERNNTRLSMLVGLTPFFEQQALWEQISNPQPSFNAMGPTPNISTYTPWNTEIPGLRCPSDPGEGLPALGRTNIAACLGDSIVMQTFGPTDDNGIRTTNEAVEAQASCRGAFVVHSPAAFRDILDGLANTIVAGEIASDLGDNSVSTVAVEVDGAALYLNPSSCQPAVDSTRPSFWSSGAISGDTGFARGYRWADFGPMYSGVTTILPPNQEICMGNAPATTQASSPRNVPSSQNHFKELVATPSSRHQGGCHVLMGDGAVKFITDSIEAGASRATGGTGAMVHLGGSGSASPGYMSPYGLWGALGTRASRETISDF</sequence>
<dbReference type="InterPro" id="IPR011453">
    <property type="entry name" value="DUF1559"/>
</dbReference>
<reference evidence="3 4" key="1">
    <citation type="submission" date="2024-02" db="EMBL/GenBank/DDBJ databases">
        <title>Rhodopirellula caenicola NBRC 110016.</title>
        <authorList>
            <person name="Ichikawa N."/>
            <person name="Katano-Makiyama Y."/>
            <person name="Hidaka K."/>
        </authorList>
    </citation>
    <scope>NUCLEOTIDE SEQUENCE [LARGE SCALE GENOMIC DNA]</scope>
    <source>
        <strain evidence="3 4">NBRC 110016</strain>
    </source>
</reference>
<dbReference type="NCBIfam" id="TIGR02532">
    <property type="entry name" value="IV_pilin_GFxxxE"/>
    <property type="match status" value="1"/>
</dbReference>
<feature type="domain" description="DUF1559" evidence="2">
    <location>
        <begin position="114"/>
        <end position="437"/>
    </location>
</feature>
<evidence type="ECO:0000256" key="1">
    <source>
        <dbReference type="SAM" id="Phobius"/>
    </source>
</evidence>
<keyword evidence="1" id="KW-1133">Transmembrane helix</keyword>
<dbReference type="InterPro" id="IPR045584">
    <property type="entry name" value="Pilin-like"/>
</dbReference>
<dbReference type="Pfam" id="PF07596">
    <property type="entry name" value="SBP_bac_10"/>
    <property type="match status" value="1"/>
</dbReference>
<dbReference type="InterPro" id="IPR012902">
    <property type="entry name" value="N_methyl_site"/>
</dbReference>
<name>A0ABP9VUF6_9BACT</name>
<dbReference type="InterPro" id="IPR027558">
    <property type="entry name" value="Pre_pil_HX9DG_C"/>
</dbReference>
<dbReference type="Proteomes" id="UP001416858">
    <property type="component" value="Unassembled WGS sequence"/>
</dbReference>
<dbReference type="EMBL" id="BAABRO010000007">
    <property type="protein sequence ID" value="GAA5507935.1"/>
    <property type="molecule type" value="Genomic_DNA"/>
</dbReference>
<keyword evidence="4" id="KW-1185">Reference proteome</keyword>
<protein>
    <recommendedName>
        <fullName evidence="2">DUF1559 domain-containing protein</fullName>
    </recommendedName>
</protein>
<dbReference type="PANTHER" id="PTHR30093:SF2">
    <property type="entry name" value="TYPE II SECRETION SYSTEM PROTEIN H"/>
    <property type="match status" value="1"/>
</dbReference>
<comment type="caution">
    <text evidence="3">The sequence shown here is derived from an EMBL/GenBank/DDBJ whole genome shotgun (WGS) entry which is preliminary data.</text>
</comment>
<dbReference type="NCBIfam" id="TIGR04294">
    <property type="entry name" value="pre_pil_HX9DG"/>
    <property type="match status" value="1"/>
</dbReference>
<dbReference type="SUPFAM" id="SSF54523">
    <property type="entry name" value="Pili subunits"/>
    <property type="match status" value="1"/>
</dbReference>